<dbReference type="STRING" id="94130.A0A2Z6QSX5"/>
<dbReference type="Proteomes" id="UP000615446">
    <property type="component" value="Unassembled WGS sequence"/>
</dbReference>
<sequence>MTTLNVDCLHYLFKSFSEEQDGCDLLYTCTLLNREWGDLATRYLYKDPWKYWLYQMKDGAVAKLLIDTYMSCYKYNVSKNKRRASLPTRKGEEEESPYKKIVMEYGEDEVDDDHRLPTYNYITFANNLHVPSLYQCVKKWYMSYNSECDENDENDLQTIYDYFIKIFNLFVQEANIKYCTFGESTEDDSYPITIDQLDRLVNCGKRVNLEYLNLGYFQCDSEGLSKITNKCNNLRTFKISAQRCSDEALARFIRSQNHLTKLKIRNAEKIDLTLESLGTQSDSLVKLRILNSNLESCKQPFDGIAACSKLRSIYMRMISWSANVTSSTLLMPIAKRCEFHNIDFSNTYLPADVLIEIAKKSSSTLRKVHLLGTDDHSDHEKFNLSAGIKALADHCKNIVHFERDIIPKEITSMIYFIDTIGKSLVRLEIESKFMKNTDSSRLIISISYCPKLEILNINYFQFDSRALERLIIGCKSLASLSICRSNSVNDDILRIIQEKRSGNLKSLDILACEKVTEDAVEKLRDETDIEVDY</sequence>
<proteinExistence type="predicted"/>
<protein>
    <submittedName>
        <fullName evidence="2">RNI-like protein</fullName>
    </submittedName>
</protein>
<evidence type="ECO:0000313" key="3">
    <source>
        <dbReference type="Proteomes" id="UP000247702"/>
    </source>
</evidence>
<dbReference type="GO" id="GO:0031146">
    <property type="term" value="P:SCF-dependent proteasomal ubiquitin-dependent protein catabolic process"/>
    <property type="evidence" value="ECO:0007669"/>
    <property type="project" value="TreeGrafter"/>
</dbReference>
<dbReference type="AlphaFoldDB" id="A0A2Z6QSX5"/>
<gene>
    <name evidence="2" type="ORF">RCL2_001432800</name>
    <name evidence="1" type="ORF">RclHR1_02020007</name>
</gene>
<comment type="caution">
    <text evidence="1">The sequence shown here is derived from an EMBL/GenBank/DDBJ whole genome shotgun (WGS) entry which is preliminary data.</text>
</comment>
<dbReference type="GO" id="GO:0019005">
    <property type="term" value="C:SCF ubiquitin ligase complex"/>
    <property type="evidence" value="ECO:0007669"/>
    <property type="project" value="TreeGrafter"/>
</dbReference>
<dbReference type="SUPFAM" id="SSF52047">
    <property type="entry name" value="RNI-like"/>
    <property type="match status" value="1"/>
</dbReference>
<dbReference type="InterPro" id="IPR032675">
    <property type="entry name" value="LRR_dom_sf"/>
</dbReference>
<evidence type="ECO:0000313" key="1">
    <source>
        <dbReference type="EMBL" id="GBB92525.1"/>
    </source>
</evidence>
<name>A0A2Z6QSX5_9GLOM</name>
<dbReference type="Gene3D" id="3.80.10.10">
    <property type="entry name" value="Ribonuclease Inhibitor"/>
    <property type="match status" value="1"/>
</dbReference>
<dbReference type="EMBL" id="BLAL01000165">
    <property type="protein sequence ID" value="GES87330.1"/>
    <property type="molecule type" value="Genomic_DNA"/>
</dbReference>
<dbReference type="OrthoDB" id="2364652at2759"/>
<keyword evidence="3" id="KW-1185">Reference proteome</keyword>
<dbReference type="Proteomes" id="UP000247702">
    <property type="component" value="Unassembled WGS sequence"/>
</dbReference>
<dbReference type="EMBL" id="BEXD01001136">
    <property type="protein sequence ID" value="GBB92525.1"/>
    <property type="molecule type" value="Genomic_DNA"/>
</dbReference>
<dbReference type="PANTHER" id="PTHR13318">
    <property type="entry name" value="PARTNER OF PAIRED, ISOFORM B-RELATED"/>
    <property type="match status" value="1"/>
</dbReference>
<reference evidence="1 3" key="1">
    <citation type="submission" date="2017-11" db="EMBL/GenBank/DDBJ databases">
        <title>The genome of Rhizophagus clarus HR1 reveals common genetic basis of auxotrophy among arbuscular mycorrhizal fungi.</title>
        <authorList>
            <person name="Kobayashi Y."/>
        </authorList>
    </citation>
    <scope>NUCLEOTIDE SEQUENCE [LARGE SCALE GENOMIC DNA]</scope>
    <source>
        <strain evidence="1 3">HR1</strain>
    </source>
</reference>
<organism evidence="1 3">
    <name type="scientific">Rhizophagus clarus</name>
    <dbReference type="NCBI Taxonomy" id="94130"/>
    <lineage>
        <taxon>Eukaryota</taxon>
        <taxon>Fungi</taxon>
        <taxon>Fungi incertae sedis</taxon>
        <taxon>Mucoromycota</taxon>
        <taxon>Glomeromycotina</taxon>
        <taxon>Glomeromycetes</taxon>
        <taxon>Glomerales</taxon>
        <taxon>Glomeraceae</taxon>
        <taxon>Rhizophagus</taxon>
    </lineage>
</organism>
<accession>A0A2Z6QSX5</accession>
<reference evidence="2" key="2">
    <citation type="submission" date="2019-10" db="EMBL/GenBank/DDBJ databases">
        <title>Conservation and host-specific expression of non-tandemly repeated heterogenous ribosome RNA gene in arbuscular mycorrhizal fungi.</title>
        <authorList>
            <person name="Maeda T."/>
            <person name="Kobayashi Y."/>
            <person name="Nakagawa T."/>
            <person name="Ezawa T."/>
            <person name="Yamaguchi K."/>
            <person name="Bino T."/>
            <person name="Nishimoto Y."/>
            <person name="Shigenobu S."/>
            <person name="Kawaguchi M."/>
        </authorList>
    </citation>
    <scope>NUCLEOTIDE SEQUENCE</scope>
    <source>
        <strain evidence="2">HR1</strain>
    </source>
</reference>
<evidence type="ECO:0000313" key="2">
    <source>
        <dbReference type="EMBL" id="GES87330.1"/>
    </source>
</evidence>